<feature type="chain" id="PRO_5043764971" evidence="1">
    <location>
        <begin position="36"/>
        <end position="254"/>
    </location>
</feature>
<evidence type="ECO:0000256" key="1">
    <source>
        <dbReference type="SAM" id="SignalP"/>
    </source>
</evidence>
<dbReference type="EMBL" id="JANPWB010000002">
    <property type="protein sequence ID" value="KAJ1206032.1"/>
    <property type="molecule type" value="Genomic_DNA"/>
</dbReference>
<comment type="caution">
    <text evidence="2">The sequence shown here is derived from an EMBL/GenBank/DDBJ whole genome shotgun (WGS) entry which is preliminary data.</text>
</comment>
<proteinExistence type="predicted"/>
<feature type="signal peptide" evidence="1">
    <location>
        <begin position="1"/>
        <end position="35"/>
    </location>
</feature>
<gene>
    <name evidence="2" type="ORF">NDU88_001447</name>
</gene>
<dbReference type="AlphaFoldDB" id="A0AAV7VWV8"/>
<evidence type="ECO:0000313" key="2">
    <source>
        <dbReference type="EMBL" id="KAJ1206032.1"/>
    </source>
</evidence>
<reference evidence="2" key="1">
    <citation type="journal article" date="2022" name="bioRxiv">
        <title>Sequencing and chromosome-scale assembly of the giantPleurodeles waltlgenome.</title>
        <authorList>
            <person name="Brown T."/>
            <person name="Elewa A."/>
            <person name="Iarovenko S."/>
            <person name="Subramanian E."/>
            <person name="Araus A.J."/>
            <person name="Petzold A."/>
            <person name="Susuki M."/>
            <person name="Suzuki K.-i.T."/>
            <person name="Hayashi T."/>
            <person name="Toyoda A."/>
            <person name="Oliveira C."/>
            <person name="Osipova E."/>
            <person name="Leigh N.D."/>
            <person name="Simon A."/>
            <person name="Yun M.H."/>
        </authorList>
    </citation>
    <scope>NUCLEOTIDE SEQUENCE</scope>
    <source>
        <strain evidence="2">20211129_DDA</strain>
        <tissue evidence="2">Liver</tissue>
    </source>
</reference>
<name>A0AAV7VWV8_PLEWA</name>
<organism evidence="2 3">
    <name type="scientific">Pleurodeles waltl</name>
    <name type="common">Iberian ribbed newt</name>
    <dbReference type="NCBI Taxonomy" id="8319"/>
    <lineage>
        <taxon>Eukaryota</taxon>
        <taxon>Metazoa</taxon>
        <taxon>Chordata</taxon>
        <taxon>Craniata</taxon>
        <taxon>Vertebrata</taxon>
        <taxon>Euteleostomi</taxon>
        <taxon>Amphibia</taxon>
        <taxon>Batrachia</taxon>
        <taxon>Caudata</taxon>
        <taxon>Salamandroidea</taxon>
        <taxon>Salamandridae</taxon>
        <taxon>Pleurodelinae</taxon>
        <taxon>Pleurodeles</taxon>
    </lineage>
</organism>
<keyword evidence="3" id="KW-1185">Reference proteome</keyword>
<protein>
    <submittedName>
        <fullName evidence="2">Uncharacterized protein</fullName>
    </submittedName>
</protein>
<keyword evidence="1" id="KW-0732">Signal</keyword>
<evidence type="ECO:0000313" key="3">
    <source>
        <dbReference type="Proteomes" id="UP001066276"/>
    </source>
</evidence>
<accession>A0AAV7VWV8</accession>
<sequence length="254" mass="28692">MGALLKGLSAWKTKDCRPSASFYCCVLAFWLLVLAQQGVNSNSIGTVDNRKFKITHVQKNTQLPNTKCGNKRVNSNSIGTVDNRKFKITYVQRNTQLPNTKCGSKILRKRSSPYDTWLTSFESTKVNCQIIDLTSPMPTVIAPPATKAAARTTTKAATTRREATDIKLIPTTKKKPQVAVTEEESRLYYLPPFVPFRSYIPTIRHHEVPYYIPQYGSYFPFYHSGYYPSFGPETYYNLLLFGSTLRDGSSEEDG</sequence>
<dbReference type="Proteomes" id="UP001066276">
    <property type="component" value="Chromosome 1_2"/>
</dbReference>